<dbReference type="OrthoDB" id="4964421at2"/>
<sequence length="113" mass="12791">MIMVFGDEAGLRERIPDRIEHEVAFLAELEDELAQRGEIVTTEVLEWGSAATLVRPGGDRRRGNFNTVDTPLVRFWVVKVPDESRALEIAARVAHELREPVEVRQCMEASHTP</sequence>
<evidence type="ECO:0000313" key="1">
    <source>
        <dbReference type="EMBL" id="TFB52830.1"/>
    </source>
</evidence>
<keyword evidence="2" id="KW-1185">Reference proteome</keyword>
<evidence type="ECO:0008006" key="3">
    <source>
        <dbReference type="Google" id="ProtNLM"/>
    </source>
</evidence>
<dbReference type="SUPFAM" id="SSF54909">
    <property type="entry name" value="Dimeric alpha+beta barrel"/>
    <property type="match status" value="1"/>
</dbReference>
<evidence type="ECO:0000313" key="2">
    <source>
        <dbReference type="Proteomes" id="UP000297866"/>
    </source>
</evidence>
<organism evidence="1 2">
    <name type="scientific">Cryobacterium tagatosivorans</name>
    <dbReference type="NCBI Taxonomy" id="1259199"/>
    <lineage>
        <taxon>Bacteria</taxon>
        <taxon>Bacillati</taxon>
        <taxon>Actinomycetota</taxon>
        <taxon>Actinomycetes</taxon>
        <taxon>Micrococcales</taxon>
        <taxon>Microbacteriaceae</taxon>
        <taxon>Cryobacterium</taxon>
    </lineage>
</organism>
<proteinExistence type="predicted"/>
<dbReference type="InterPro" id="IPR011008">
    <property type="entry name" value="Dimeric_a/b-barrel"/>
</dbReference>
<dbReference type="EMBL" id="SOEZ01000031">
    <property type="protein sequence ID" value="TFB52830.1"/>
    <property type="molecule type" value="Genomic_DNA"/>
</dbReference>
<dbReference type="Gene3D" id="3.30.70.1060">
    <property type="entry name" value="Dimeric alpha+beta barrel"/>
    <property type="match status" value="1"/>
</dbReference>
<comment type="caution">
    <text evidence="1">The sequence shown here is derived from an EMBL/GenBank/DDBJ whole genome shotgun (WGS) entry which is preliminary data.</text>
</comment>
<gene>
    <name evidence="1" type="ORF">E3O23_05900</name>
</gene>
<name>A0A4R8UGG4_9MICO</name>
<dbReference type="AlphaFoldDB" id="A0A4R8UGG4"/>
<protein>
    <recommendedName>
        <fullName evidence="3">YCII-related domain-containing protein</fullName>
    </recommendedName>
</protein>
<dbReference type="Proteomes" id="UP000297866">
    <property type="component" value="Unassembled WGS sequence"/>
</dbReference>
<accession>A0A4R8UGG4</accession>
<reference evidence="1 2" key="1">
    <citation type="submission" date="2019-03" db="EMBL/GenBank/DDBJ databases">
        <title>Genomics of glacier-inhabiting Cryobacterium strains.</title>
        <authorList>
            <person name="Liu Q."/>
            <person name="Xin Y.-H."/>
        </authorList>
    </citation>
    <scope>NUCLEOTIDE SEQUENCE [LARGE SCALE GENOMIC DNA]</scope>
    <source>
        <strain evidence="1 2">Sr47</strain>
    </source>
</reference>
<dbReference type="RefSeq" id="WP_134489099.1">
    <property type="nucleotide sequence ID" value="NZ_SOEZ01000031.1"/>
</dbReference>